<dbReference type="AlphaFoldDB" id="Q07PQ4"/>
<dbReference type="Pfam" id="PF07927">
    <property type="entry name" value="HicA_toxin"/>
    <property type="match status" value="1"/>
</dbReference>
<keyword evidence="2" id="KW-1277">Toxin-antitoxin system</keyword>
<organism evidence="8">
    <name type="scientific">Rhodopseudomonas palustris (strain BisA53)</name>
    <dbReference type="NCBI Taxonomy" id="316055"/>
    <lineage>
        <taxon>Bacteria</taxon>
        <taxon>Pseudomonadati</taxon>
        <taxon>Pseudomonadota</taxon>
        <taxon>Alphaproteobacteria</taxon>
        <taxon>Hyphomicrobiales</taxon>
        <taxon>Nitrobacteraceae</taxon>
        <taxon>Rhodopseudomonas</taxon>
    </lineage>
</organism>
<dbReference type="HOGENOM" id="CLU_164851_4_3_5"/>
<keyword evidence="4" id="KW-0255">Endonuclease</keyword>
<evidence type="ECO:0000313" key="8">
    <source>
        <dbReference type="EMBL" id="ABJ06080.1"/>
    </source>
</evidence>
<dbReference type="GO" id="GO:0003729">
    <property type="term" value="F:mRNA binding"/>
    <property type="evidence" value="ECO:0007669"/>
    <property type="project" value="InterPro"/>
</dbReference>
<comment type="similarity">
    <text evidence="1">Belongs to the HicA mRNA interferase family.</text>
</comment>
<gene>
    <name evidence="8" type="ordered locus">RPE_2136</name>
</gene>
<evidence type="ECO:0000256" key="6">
    <source>
        <dbReference type="ARBA" id="ARBA00022884"/>
    </source>
</evidence>
<reference evidence="8" key="1">
    <citation type="submission" date="2006-09" db="EMBL/GenBank/DDBJ databases">
        <title>Complete sequence of Rhodopseudomonas palustris BisA53.</title>
        <authorList>
            <consortium name="US DOE Joint Genome Institute"/>
            <person name="Copeland A."/>
            <person name="Lucas S."/>
            <person name="Lapidus A."/>
            <person name="Barry K."/>
            <person name="Detter J.C."/>
            <person name="Glavina del Rio T."/>
            <person name="Hammon N."/>
            <person name="Israni S."/>
            <person name="Dalin E."/>
            <person name="Tice H."/>
            <person name="Pitluck S."/>
            <person name="Chain P."/>
            <person name="Malfatti S."/>
            <person name="Shin M."/>
            <person name="Vergez L."/>
            <person name="Schmutz J."/>
            <person name="Larimer F."/>
            <person name="Land M."/>
            <person name="Hauser L."/>
            <person name="Pelletier D.A."/>
            <person name="Kyrpides N."/>
            <person name="Kim E."/>
            <person name="Harwood C.S."/>
            <person name="Oda Y."/>
            <person name="Richardson P."/>
        </authorList>
    </citation>
    <scope>NUCLEOTIDE SEQUENCE [LARGE SCALE GENOMIC DNA]</scope>
    <source>
        <strain evidence="8">BisA53</strain>
    </source>
</reference>
<evidence type="ECO:0000256" key="1">
    <source>
        <dbReference type="ARBA" id="ARBA00006620"/>
    </source>
</evidence>
<evidence type="ECO:0000256" key="7">
    <source>
        <dbReference type="ARBA" id="ARBA00023016"/>
    </source>
</evidence>
<protein>
    <submittedName>
        <fullName evidence="8">YcfA family protein</fullName>
    </submittedName>
</protein>
<dbReference type="Gene3D" id="3.30.920.30">
    <property type="entry name" value="Hypothetical protein"/>
    <property type="match status" value="1"/>
</dbReference>
<dbReference type="STRING" id="316055.RPE_2136"/>
<dbReference type="InterPro" id="IPR038570">
    <property type="entry name" value="HicA_sf"/>
</dbReference>
<dbReference type="GO" id="GO:0004519">
    <property type="term" value="F:endonuclease activity"/>
    <property type="evidence" value="ECO:0007669"/>
    <property type="project" value="UniProtKB-KW"/>
</dbReference>
<dbReference type="KEGG" id="rpe:RPE_2136"/>
<keyword evidence="5" id="KW-0378">Hydrolase</keyword>
<sequence>MLRDSYDIIRRLQQEGFERISSKGSHHKFRHRTSKRTVIVPHPRRDIARGTVISIYRQAGWSKD</sequence>
<evidence type="ECO:0000256" key="4">
    <source>
        <dbReference type="ARBA" id="ARBA00022759"/>
    </source>
</evidence>
<keyword evidence="6" id="KW-0694">RNA-binding</keyword>
<dbReference type="SUPFAM" id="SSF54786">
    <property type="entry name" value="YcfA/nrd intein domain"/>
    <property type="match status" value="1"/>
</dbReference>
<dbReference type="eggNOG" id="COG1724">
    <property type="taxonomic scope" value="Bacteria"/>
</dbReference>
<keyword evidence="7" id="KW-0346">Stress response</keyword>
<dbReference type="InterPro" id="IPR012933">
    <property type="entry name" value="HicA_mRNA_interferase"/>
</dbReference>
<dbReference type="GO" id="GO:0016787">
    <property type="term" value="F:hydrolase activity"/>
    <property type="evidence" value="ECO:0007669"/>
    <property type="project" value="UniProtKB-KW"/>
</dbReference>
<evidence type="ECO:0000256" key="3">
    <source>
        <dbReference type="ARBA" id="ARBA00022722"/>
    </source>
</evidence>
<evidence type="ECO:0000256" key="2">
    <source>
        <dbReference type="ARBA" id="ARBA00022649"/>
    </source>
</evidence>
<proteinExistence type="inferred from homology"/>
<dbReference type="EMBL" id="CP000463">
    <property type="protein sequence ID" value="ABJ06080.1"/>
    <property type="molecule type" value="Genomic_DNA"/>
</dbReference>
<name>Q07PQ4_RHOP5</name>
<keyword evidence="3" id="KW-0540">Nuclease</keyword>
<evidence type="ECO:0000256" key="5">
    <source>
        <dbReference type="ARBA" id="ARBA00022801"/>
    </source>
</evidence>
<accession>Q07PQ4</accession>
<dbReference type="OrthoDB" id="9811409at2"/>